<gene>
    <name evidence="1" type="ORF">KQI42_20605</name>
</gene>
<proteinExistence type="predicted"/>
<protein>
    <submittedName>
        <fullName evidence="1">Uncharacterized protein</fullName>
    </submittedName>
</protein>
<evidence type="ECO:0000313" key="2">
    <source>
        <dbReference type="Proteomes" id="UP000749471"/>
    </source>
</evidence>
<evidence type="ECO:0000313" key="1">
    <source>
        <dbReference type="EMBL" id="MBU5440398.1"/>
    </source>
</evidence>
<dbReference type="EMBL" id="JAHLPM010000042">
    <property type="protein sequence ID" value="MBU5440398.1"/>
    <property type="molecule type" value="Genomic_DNA"/>
</dbReference>
<reference evidence="1 2" key="1">
    <citation type="submission" date="2021-06" db="EMBL/GenBank/DDBJ databases">
        <authorList>
            <person name="Sun Q."/>
            <person name="Li D."/>
        </authorList>
    </citation>
    <scope>NUCLEOTIDE SEQUENCE [LARGE SCALE GENOMIC DNA]</scope>
    <source>
        <strain evidence="1 2">MSJ-40</strain>
    </source>
</reference>
<sequence>MDIKITKDADVLICLLYKQYCQQRKDGVPKLQSKLFGSSIEVQKSIAPKWTPEEVDETCRELDRAGLIECLYAENIVYEFYLSDTGIIYMENRFQDGLNSVLDYLGKIRNLLPF</sequence>
<accession>A0ABS6EBV2</accession>
<dbReference type="RefSeq" id="WP_216522702.1">
    <property type="nucleotide sequence ID" value="NZ_JAHLPM010000042.1"/>
</dbReference>
<name>A0ABS6EBV2_9FIRM</name>
<organism evidence="1 2">
    <name type="scientific">Tissierella simiarum</name>
    <dbReference type="NCBI Taxonomy" id="2841534"/>
    <lineage>
        <taxon>Bacteria</taxon>
        <taxon>Bacillati</taxon>
        <taxon>Bacillota</taxon>
        <taxon>Tissierellia</taxon>
        <taxon>Tissierellales</taxon>
        <taxon>Tissierellaceae</taxon>
        <taxon>Tissierella</taxon>
    </lineage>
</organism>
<comment type="caution">
    <text evidence="1">The sequence shown here is derived from an EMBL/GenBank/DDBJ whole genome shotgun (WGS) entry which is preliminary data.</text>
</comment>
<dbReference type="Proteomes" id="UP000749471">
    <property type="component" value="Unassembled WGS sequence"/>
</dbReference>
<keyword evidence="2" id="KW-1185">Reference proteome</keyword>